<keyword evidence="5" id="KW-0175">Coiled coil</keyword>
<dbReference type="GO" id="GO:0003700">
    <property type="term" value="F:DNA-binding transcription factor activity"/>
    <property type="evidence" value="ECO:0007669"/>
    <property type="project" value="InterPro"/>
</dbReference>
<name>A0A062U2D0_9PROT</name>
<feature type="domain" description="HTH merR-type" evidence="6">
    <location>
        <begin position="3"/>
        <end position="72"/>
    </location>
</feature>
<evidence type="ECO:0000256" key="3">
    <source>
        <dbReference type="ARBA" id="ARBA00023125"/>
    </source>
</evidence>
<dbReference type="SMART" id="SM00422">
    <property type="entry name" value="HTH_MERR"/>
    <property type="match status" value="1"/>
</dbReference>
<dbReference type="OrthoDB" id="9802944at2"/>
<evidence type="ECO:0000259" key="6">
    <source>
        <dbReference type="PROSITE" id="PS50937"/>
    </source>
</evidence>
<accession>A0A062U2D0</accession>
<protein>
    <recommendedName>
        <fullName evidence="6">HTH merR-type domain-containing protein</fullName>
    </recommendedName>
</protein>
<reference evidence="7 8" key="1">
    <citation type="journal article" date="2014" name="Antonie Van Leeuwenhoek">
        <title>Hyphomonas beringensis sp. nov. and Hyphomonas chukchiensis sp. nov., isolated from surface seawater of the Bering Sea and Chukchi Sea.</title>
        <authorList>
            <person name="Li C."/>
            <person name="Lai Q."/>
            <person name="Li G."/>
            <person name="Dong C."/>
            <person name="Wang J."/>
            <person name="Liao Y."/>
            <person name="Shao Z."/>
        </authorList>
    </citation>
    <scope>NUCLEOTIDE SEQUENCE [LARGE SCALE GENOMIC DNA]</scope>
    <source>
        <strain evidence="7 8">25B14_1</strain>
    </source>
</reference>
<dbReference type="AlphaFoldDB" id="A0A062U2D0"/>
<keyword evidence="8" id="KW-1185">Reference proteome</keyword>
<evidence type="ECO:0000256" key="5">
    <source>
        <dbReference type="SAM" id="Coils"/>
    </source>
</evidence>
<keyword evidence="3" id="KW-0238">DNA-binding</keyword>
<dbReference type="PROSITE" id="PS50937">
    <property type="entry name" value="HTH_MERR_2"/>
    <property type="match status" value="1"/>
</dbReference>
<evidence type="ECO:0000256" key="1">
    <source>
        <dbReference type="ARBA" id="ARBA00022491"/>
    </source>
</evidence>
<dbReference type="Pfam" id="PF00376">
    <property type="entry name" value="MerR"/>
    <property type="match status" value="1"/>
</dbReference>
<dbReference type="Proteomes" id="UP000027037">
    <property type="component" value="Unassembled WGS sequence"/>
</dbReference>
<evidence type="ECO:0000313" key="8">
    <source>
        <dbReference type="Proteomes" id="UP000027037"/>
    </source>
</evidence>
<evidence type="ECO:0000256" key="2">
    <source>
        <dbReference type="ARBA" id="ARBA00023015"/>
    </source>
</evidence>
<dbReference type="PANTHER" id="PTHR30204">
    <property type="entry name" value="REDOX-CYCLING DRUG-SENSING TRANSCRIPTIONAL ACTIVATOR SOXR"/>
    <property type="match status" value="1"/>
</dbReference>
<dbReference type="GO" id="GO:0003677">
    <property type="term" value="F:DNA binding"/>
    <property type="evidence" value="ECO:0007669"/>
    <property type="project" value="UniProtKB-KW"/>
</dbReference>
<dbReference type="PANTHER" id="PTHR30204:SF69">
    <property type="entry name" value="MERR-FAMILY TRANSCRIPTIONAL REGULATOR"/>
    <property type="match status" value="1"/>
</dbReference>
<dbReference type="InterPro" id="IPR015358">
    <property type="entry name" value="Tscrpt_reg_MerR_DNA-bd"/>
</dbReference>
<dbReference type="EMBL" id="AWFF01000076">
    <property type="protein sequence ID" value="KCZ51903.1"/>
    <property type="molecule type" value="Genomic_DNA"/>
</dbReference>
<dbReference type="CDD" id="cd04785">
    <property type="entry name" value="HTH_CadR-PbrR-like"/>
    <property type="match status" value="1"/>
</dbReference>
<feature type="coiled-coil region" evidence="5">
    <location>
        <begin position="84"/>
        <end position="114"/>
    </location>
</feature>
<comment type="caution">
    <text evidence="7">The sequence shown here is derived from an EMBL/GenBank/DDBJ whole genome shotgun (WGS) entry which is preliminary data.</text>
</comment>
<sequence length="154" mass="16921">MALMTIGKLSGATAVKVTTIRYYESIGLLDEPQRSASGQRLYAGDSVERLRFIRHARDLGFPVSAVRELISLQVEPGRECVLVDQIARRQLDEVRRRLTQLEALEAELKRMIRACEGGKIGSCSVLAALGQHENCLHEQHDGAEVLAGLPSRGA</sequence>
<organism evidence="7 8">
    <name type="scientific">Hyphomonas beringensis</name>
    <dbReference type="NCBI Taxonomy" id="1280946"/>
    <lineage>
        <taxon>Bacteria</taxon>
        <taxon>Pseudomonadati</taxon>
        <taxon>Pseudomonadota</taxon>
        <taxon>Alphaproteobacteria</taxon>
        <taxon>Hyphomonadales</taxon>
        <taxon>Hyphomonadaceae</taxon>
        <taxon>Hyphomonas</taxon>
    </lineage>
</organism>
<dbReference type="eggNOG" id="COG0789">
    <property type="taxonomic scope" value="Bacteria"/>
</dbReference>
<dbReference type="RefSeq" id="WP_081811447.1">
    <property type="nucleotide sequence ID" value="NZ_AWFF01000076.1"/>
</dbReference>
<dbReference type="InterPro" id="IPR047057">
    <property type="entry name" value="MerR_fam"/>
</dbReference>
<dbReference type="Pfam" id="PF09278">
    <property type="entry name" value="MerR-DNA-bind"/>
    <property type="match status" value="1"/>
</dbReference>
<dbReference type="STRING" id="1280946.HY29_05040"/>
<dbReference type="InterPro" id="IPR000551">
    <property type="entry name" value="MerR-type_HTH_dom"/>
</dbReference>
<keyword evidence="4" id="KW-0804">Transcription</keyword>
<evidence type="ECO:0000313" key="7">
    <source>
        <dbReference type="EMBL" id="KCZ51903.1"/>
    </source>
</evidence>
<keyword evidence="1" id="KW-0678">Repressor</keyword>
<proteinExistence type="predicted"/>
<evidence type="ECO:0000256" key="4">
    <source>
        <dbReference type="ARBA" id="ARBA00023163"/>
    </source>
</evidence>
<dbReference type="InterPro" id="IPR009061">
    <property type="entry name" value="DNA-bd_dom_put_sf"/>
</dbReference>
<dbReference type="PATRIC" id="fig|1280946.3.peg.3100"/>
<gene>
    <name evidence="7" type="ORF">HY29_05040</name>
</gene>
<dbReference type="PRINTS" id="PR00040">
    <property type="entry name" value="HTHMERR"/>
</dbReference>
<dbReference type="SUPFAM" id="SSF46955">
    <property type="entry name" value="Putative DNA-binding domain"/>
    <property type="match status" value="1"/>
</dbReference>
<keyword evidence="2" id="KW-0805">Transcription regulation</keyword>
<dbReference type="Gene3D" id="1.10.1660.10">
    <property type="match status" value="1"/>
</dbReference>